<dbReference type="PANTHER" id="PTHR30146">
    <property type="entry name" value="LACI-RELATED TRANSCRIPTIONAL REPRESSOR"/>
    <property type="match status" value="1"/>
</dbReference>
<dbReference type="PROSITE" id="PS50932">
    <property type="entry name" value="HTH_LACI_2"/>
    <property type="match status" value="1"/>
</dbReference>
<evidence type="ECO:0000259" key="4">
    <source>
        <dbReference type="PROSITE" id="PS50932"/>
    </source>
</evidence>
<protein>
    <submittedName>
        <fullName evidence="5">LacI family DNA-binding transcriptional regulator</fullName>
    </submittedName>
</protein>
<dbReference type="GO" id="GO:0003700">
    <property type="term" value="F:DNA-binding transcription factor activity"/>
    <property type="evidence" value="ECO:0007669"/>
    <property type="project" value="TreeGrafter"/>
</dbReference>
<evidence type="ECO:0000256" key="3">
    <source>
        <dbReference type="ARBA" id="ARBA00023163"/>
    </source>
</evidence>
<gene>
    <name evidence="5" type="ORF">KDK95_16415</name>
</gene>
<dbReference type="Proteomes" id="UP000676325">
    <property type="component" value="Unassembled WGS sequence"/>
</dbReference>
<dbReference type="InterPro" id="IPR010982">
    <property type="entry name" value="Lambda_DNA-bd_dom_sf"/>
</dbReference>
<dbReference type="InterPro" id="IPR028082">
    <property type="entry name" value="Peripla_BP_I"/>
</dbReference>
<dbReference type="InterPro" id="IPR000843">
    <property type="entry name" value="HTH_LacI"/>
</dbReference>
<keyword evidence="2 5" id="KW-0238">DNA-binding</keyword>
<dbReference type="EMBL" id="JAGSOH010000044">
    <property type="protein sequence ID" value="MBR7827903.1"/>
    <property type="molecule type" value="Genomic_DNA"/>
</dbReference>
<proteinExistence type="predicted"/>
<reference evidence="5" key="1">
    <citation type="submission" date="2021-04" db="EMBL/GenBank/DDBJ databases">
        <title>Genome based classification of Actinospica acidithermotolerans sp. nov., an actinobacterium isolated from an Indonesian hot spring.</title>
        <authorList>
            <person name="Kusuma A.B."/>
            <person name="Putra K.E."/>
            <person name="Nafisah S."/>
            <person name="Loh J."/>
            <person name="Nouioui I."/>
            <person name="Goodfellow M."/>
        </authorList>
    </citation>
    <scope>NUCLEOTIDE SEQUENCE</scope>
    <source>
        <strain evidence="5">MGRD01-02</strain>
    </source>
</reference>
<feature type="domain" description="HTH lacI-type" evidence="4">
    <location>
        <begin position="1"/>
        <end position="53"/>
    </location>
</feature>
<dbReference type="AlphaFoldDB" id="A0A941EC58"/>
<dbReference type="InterPro" id="IPR046335">
    <property type="entry name" value="LacI/GalR-like_sensor"/>
</dbReference>
<dbReference type="Gene3D" id="1.10.260.40">
    <property type="entry name" value="lambda repressor-like DNA-binding domains"/>
    <property type="match status" value="1"/>
</dbReference>
<keyword evidence="1" id="KW-0805">Transcription regulation</keyword>
<dbReference type="SUPFAM" id="SSF53822">
    <property type="entry name" value="Periplasmic binding protein-like I"/>
    <property type="match status" value="1"/>
</dbReference>
<keyword evidence="3" id="KW-0804">Transcription</keyword>
<evidence type="ECO:0000313" key="5">
    <source>
        <dbReference type="EMBL" id="MBR7827903.1"/>
    </source>
</evidence>
<accession>A0A941EC58</accession>
<sequence length="330" mass="35043">MNDVAARAGVSLKTVSRVVNGEPGVLPATAERVSRAIADLGFRRNDSARQLRTGRAAGIGLILEDVSDPFYSVLTRAVEQVVRDNDCLLLTGSCDDDPDREQELAMALCERRVDGLVMVPAATDHSYLAHEIRAGVPVVFVDRPPINLAADVVLADNVGGARDGVRHLINNGHRRIAYLGDDLAIFTARERLTGYRSALAGAGIPQDESLVVMGRAEPVAVRAALDRLLSQPNAATALFCGNNRLTTVVLRELAGRVDRPALVGFDDFELADLISPGLTVVAQDPAGLGRVAATLLFDRLAGLSDAPRRVVLPTVLIPRGSGEAPPPATF</sequence>
<organism evidence="5 6">
    <name type="scientific">Actinospica acidithermotolerans</name>
    <dbReference type="NCBI Taxonomy" id="2828514"/>
    <lineage>
        <taxon>Bacteria</taxon>
        <taxon>Bacillati</taxon>
        <taxon>Actinomycetota</taxon>
        <taxon>Actinomycetes</taxon>
        <taxon>Catenulisporales</taxon>
        <taxon>Actinospicaceae</taxon>
        <taxon>Actinospica</taxon>
    </lineage>
</organism>
<evidence type="ECO:0000256" key="1">
    <source>
        <dbReference type="ARBA" id="ARBA00023015"/>
    </source>
</evidence>
<evidence type="ECO:0000313" key="6">
    <source>
        <dbReference type="Proteomes" id="UP000676325"/>
    </source>
</evidence>
<evidence type="ECO:0000256" key="2">
    <source>
        <dbReference type="ARBA" id="ARBA00023125"/>
    </source>
</evidence>
<dbReference type="Gene3D" id="3.40.50.2300">
    <property type="match status" value="2"/>
</dbReference>
<dbReference type="GO" id="GO:0000976">
    <property type="term" value="F:transcription cis-regulatory region binding"/>
    <property type="evidence" value="ECO:0007669"/>
    <property type="project" value="TreeGrafter"/>
</dbReference>
<dbReference type="Pfam" id="PF00356">
    <property type="entry name" value="LacI"/>
    <property type="match status" value="1"/>
</dbReference>
<dbReference type="Pfam" id="PF13377">
    <property type="entry name" value="Peripla_BP_3"/>
    <property type="match status" value="1"/>
</dbReference>
<dbReference type="CDD" id="cd06267">
    <property type="entry name" value="PBP1_LacI_sugar_binding-like"/>
    <property type="match status" value="1"/>
</dbReference>
<dbReference type="PANTHER" id="PTHR30146:SF109">
    <property type="entry name" value="HTH-TYPE TRANSCRIPTIONAL REGULATOR GALS"/>
    <property type="match status" value="1"/>
</dbReference>
<dbReference type="SMART" id="SM00354">
    <property type="entry name" value="HTH_LACI"/>
    <property type="match status" value="1"/>
</dbReference>
<dbReference type="PROSITE" id="PS00356">
    <property type="entry name" value="HTH_LACI_1"/>
    <property type="match status" value="1"/>
</dbReference>
<dbReference type="RefSeq" id="WP_212519049.1">
    <property type="nucleotide sequence ID" value="NZ_JAGSOH010000044.1"/>
</dbReference>
<dbReference type="SUPFAM" id="SSF47413">
    <property type="entry name" value="lambda repressor-like DNA-binding domains"/>
    <property type="match status" value="1"/>
</dbReference>
<comment type="caution">
    <text evidence="5">The sequence shown here is derived from an EMBL/GenBank/DDBJ whole genome shotgun (WGS) entry which is preliminary data.</text>
</comment>
<dbReference type="CDD" id="cd01392">
    <property type="entry name" value="HTH_LacI"/>
    <property type="match status" value="1"/>
</dbReference>
<name>A0A941EC58_9ACTN</name>
<keyword evidence="6" id="KW-1185">Reference proteome</keyword>